<dbReference type="PROSITE" id="PS51257">
    <property type="entry name" value="PROKAR_LIPOPROTEIN"/>
    <property type="match status" value="1"/>
</dbReference>
<sequence>MTRMMTATLITSLCLVTSCALWDAANPSSDGGDDAPDAVSLDTGADGIDIDIADASQAEDVAQASDCQVGDGLGVLEVDRGRVTPQFQARAAFDGAGIWVVYVRTSAQSPEGSIEQARDIIATRISCAGEVLVAPFAVNENPIHVESPTPSIDVKRDTVYLAWNSKSAWSSPAHQIYFRTLSVGGDALMPAERLVNFNGSTPNARVSDSVTESDIVALNQGGALVVGSTFDMAERRVFFQRLDDLGESVGPAVPVDLASDSFQTRPAISVDPSDHVWVSWQSLSYGQDSYGPNYTAYRSFDIDAPEAPSAVELLQISSPKDRRARISRQIPHAESVYLASVTDEYGSHRIALLNAATDTDYLLLGQEAVTNDYPAVVSWGGGGAVAWFVRDIRSEELDEKVLLLQPFRPDGAHIQVGAPVEVAVLRTDVINGEHRGGPDIVHLGQDDYFVLWHEGSDARKSKVRGRFVKARVD</sequence>
<feature type="chain" id="PRO_5016399200" description="Fibronectin type-III domain-containing protein" evidence="1">
    <location>
        <begin position="25"/>
        <end position="473"/>
    </location>
</feature>
<keyword evidence="1" id="KW-0732">Signal</keyword>
<gene>
    <name evidence="2" type="ORF">DN745_03115</name>
</gene>
<evidence type="ECO:0008006" key="4">
    <source>
        <dbReference type="Google" id="ProtNLM"/>
    </source>
</evidence>
<keyword evidence="3" id="KW-1185">Reference proteome</keyword>
<dbReference type="Proteomes" id="UP000249799">
    <property type="component" value="Chromosome"/>
</dbReference>
<organism evidence="2 3">
    <name type="scientific">Bradymonas sediminis</name>
    <dbReference type="NCBI Taxonomy" id="1548548"/>
    <lineage>
        <taxon>Bacteria</taxon>
        <taxon>Deltaproteobacteria</taxon>
        <taxon>Bradymonadales</taxon>
        <taxon>Bradymonadaceae</taxon>
        <taxon>Bradymonas</taxon>
    </lineage>
</organism>
<evidence type="ECO:0000256" key="1">
    <source>
        <dbReference type="SAM" id="SignalP"/>
    </source>
</evidence>
<name>A0A2Z4FHC8_9DELT</name>
<evidence type="ECO:0000313" key="3">
    <source>
        <dbReference type="Proteomes" id="UP000249799"/>
    </source>
</evidence>
<proteinExistence type="predicted"/>
<accession>A0A2Z4FHC8</accession>
<dbReference type="AlphaFoldDB" id="A0A2Z4FHC8"/>
<reference evidence="2 3" key="1">
    <citation type="submission" date="2018-06" db="EMBL/GenBank/DDBJ databases">
        <title>Lujinxingia sediminis gen. nov. sp. nov., a new facultative anaerobic member of the class Deltaproteobacteria, and proposal of Lujinxingaceae fam. nov.</title>
        <authorList>
            <person name="Guo L.-Y."/>
            <person name="Li C.-M."/>
            <person name="Wang S."/>
            <person name="Du Z.-J."/>
        </authorList>
    </citation>
    <scope>NUCLEOTIDE SEQUENCE [LARGE SCALE GENOMIC DNA]</scope>
    <source>
        <strain evidence="2 3">FA350</strain>
    </source>
</reference>
<feature type="signal peptide" evidence="1">
    <location>
        <begin position="1"/>
        <end position="24"/>
    </location>
</feature>
<protein>
    <recommendedName>
        <fullName evidence="4">Fibronectin type-III domain-containing protein</fullName>
    </recommendedName>
</protein>
<dbReference type="OrthoDB" id="5485842at2"/>
<evidence type="ECO:0000313" key="2">
    <source>
        <dbReference type="EMBL" id="AWV88387.1"/>
    </source>
</evidence>
<dbReference type="KEGG" id="bsed:DN745_03115"/>
<dbReference type="EMBL" id="CP030032">
    <property type="protein sequence ID" value="AWV88387.1"/>
    <property type="molecule type" value="Genomic_DNA"/>
</dbReference>